<feature type="compositionally biased region" description="Polar residues" evidence="1">
    <location>
        <begin position="32"/>
        <end position="42"/>
    </location>
</feature>
<feature type="non-terminal residue" evidence="2">
    <location>
        <position position="55"/>
    </location>
</feature>
<reference evidence="2 3" key="1">
    <citation type="journal article" date="2018" name="Nat. Ecol. Evol.">
        <title>Pezizomycetes genomes reveal the molecular basis of ectomycorrhizal truffle lifestyle.</title>
        <authorList>
            <person name="Murat C."/>
            <person name="Payen T."/>
            <person name="Noel B."/>
            <person name="Kuo A."/>
            <person name="Morin E."/>
            <person name="Chen J."/>
            <person name="Kohler A."/>
            <person name="Krizsan K."/>
            <person name="Balestrini R."/>
            <person name="Da Silva C."/>
            <person name="Montanini B."/>
            <person name="Hainaut M."/>
            <person name="Levati E."/>
            <person name="Barry K.W."/>
            <person name="Belfiori B."/>
            <person name="Cichocki N."/>
            <person name="Clum A."/>
            <person name="Dockter R.B."/>
            <person name="Fauchery L."/>
            <person name="Guy J."/>
            <person name="Iotti M."/>
            <person name="Le Tacon F."/>
            <person name="Lindquist E.A."/>
            <person name="Lipzen A."/>
            <person name="Malagnac F."/>
            <person name="Mello A."/>
            <person name="Molinier V."/>
            <person name="Miyauchi S."/>
            <person name="Poulain J."/>
            <person name="Riccioni C."/>
            <person name="Rubini A."/>
            <person name="Sitrit Y."/>
            <person name="Splivallo R."/>
            <person name="Traeger S."/>
            <person name="Wang M."/>
            <person name="Zifcakova L."/>
            <person name="Wipf D."/>
            <person name="Zambonelli A."/>
            <person name="Paolocci F."/>
            <person name="Nowrousian M."/>
            <person name="Ottonello S."/>
            <person name="Baldrian P."/>
            <person name="Spatafora J.W."/>
            <person name="Henrissat B."/>
            <person name="Nagy L.G."/>
            <person name="Aury J.M."/>
            <person name="Wincker P."/>
            <person name="Grigoriev I.V."/>
            <person name="Bonfante P."/>
            <person name="Martin F.M."/>
        </authorList>
    </citation>
    <scope>NUCLEOTIDE SEQUENCE [LARGE SCALE GENOMIC DNA]</scope>
    <source>
        <strain evidence="2 3">120613-1</strain>
    </source>
</reference>
<proteinExistence type="predicted"/>
<dbReference type="AlphaFoldDB" id="A0A3N4JXG3"/>
<evidence type="ECO:0000313" key="2">
    <source>
        <dbReference type="EMBL" id="RPB03046.1"/>
    </source>
</evidence>
<sequence length="55" mass="6363">MAKPNNKTQNHRYRMLTGIGCERNTTIKPDTRCLTTSSVKTQSPDRNRMSYMQSN</sequence>
<accession>A0A3N4JXG3</accession>
<keyword evidence="3" id="KW-1185">Reference proteome</keyword>
<evidence type="ECO:0000256" key="1">
    <source>
        <dbReference type="SAM" id="MobiDB-lite"/>
    </source>
</evidence>
<gene>
    <name evidence="2" type="ORF">L873DRAFT_1801119</name>
</gene>
<feature type="region of interest" description="Disordered" evidence="1">
    <location>
        <begin position="32"/>
        <end position="55"/>
    </location>
</feature>
<organism evidence="2 3">
    <name type="scientific">Choiromyces venosus 120613-1</name>
    <dbReference type="NCBI Taxonomy" id="1336337"/>
    <lineage>
        <taxon>Eukaryota</taxon>
        <taxon>Fungi</taxon>
        <taxon>Dikarya</taxon>
        <taxon>Ascomycota</taxon>
        <taxon>Pezizomycotina</taxon>
        <taxon>Pezizomycetes</taxon>
        <taxon>Pezizales</taxon>
        <taxon>Tuberaceae</taxon>
        <taxon>Choiromyces</taxon>
    </lineage>
</organism>
<dbReference type="EMBL" id="ML120364">
    <property type="protein sequence ID" value="RPB03046.1"/>
    <property type="molecule type" value="Genomic_DNA"/>
</dbReference>
<evidence type="ECO:0000313" key="3">
    <source>
        <dbReference type="Proteomes" id="UP000276215"/>
    </source>
</evidence>
<protein>
    <submittedName>
        <fullName evidence="2">Uncharacterized protein</fullName>
    </submittedName>
</protein>
<dbReference type="Proteomes" id="UP000276215">
    <property type="component" value="Unassembled WGS sequence"/>
</dbReference>
<name>A0A3N4JXG3_9PEZI</name>